<dbReference type="AlphaFoldDB" id="A0AA40D3L5"/>
<name>A0AA40D3L5_9PEZI</name>
<organism evidence="2 3">
    <name type="scientific">Lasiodiplodia hormozganensis</name>
    <dbReference type="NCBI Taxonomy" id="869390"/>
    <lineage>
        <taxon>Eukaryota</taxon>
        <taxon>Fungi</taxon>
        <taxon>Dikarya</taxon>
        <taxon>Ascomycota</taxon>
        <taxon>Pezizomycotina</taxon>
        <taxon>Dothideomycetes</taxon>
        <taxon>Dothideomycetes incertae sedis</taxon>
        <taxon>Botryosphaeriales</taxon>
        <taxon>Botryosphaeriaceae</taxon>
        <taxon>Lasiodiplodia</taxon>
    </lineage>
</organism>
<feature type="compositionally biased region" description="Acidic residues" evidence="1">
    <location>
        <begin position="387"/>
        <end position="404"/>
    </location>
</feature>
<comment type="caution">
    <text evidence="2">The sequence shown here is derived from an EMBL/GenBank/DDBJ whole genome shotgun (WGS) entry which is preliminary data.</text>
</comment>
<feature type="region of interest" description="Disordered" evidence="1">
    <location>
        <begin position="369"/>
        <end position="406"/>
    </location>
</feature>
<dbReference type="Proteomes" id="UP001175001">
    <property type="component" value="Unassembled WGS sequence"/>
</dbReference>
<dbReference type="EMBL" id="JAUJDW010000008">
    <property type="protein sequence ID" value="KAK0661386.1"/>
    <property type="molecule type" value="Genomic_DNA"/>
</dbReference>
<keyword evidence="3" id="KW-1185">Reference proteome</keyword>
<feature type="compositionally biased region" description="Acidic residues" evidence="1">
    <location>
        <begin position="369"/>
        <end position="378"/>
    </location>
</feature>
<evidence type="ECO:0000313" key="2">
    <source>
        <dbReference type="EMBL" id="KAK0661386.1"/>
    </source>
</evidence>
<evidence type="ECO:0000256" key="1">
    <source>
        <dbReference type="SAM" id="MobiDB-lite"/>
    </source>
</evidence>
<reference evidence="2" key="1">
    <citation type="submission" date="2023-06" db="EMBL/GenBank/DDBJ databases">
        <title>Multi-omics analyses reveal the molecular pathogenesis toolkit of Lasiodiplodia hormozganensis, a cross-kingdom pathogen.</title>
        <authorList>
            <person name="Felix C."/>
            <person name="Meneses R."/>
            <person name="Goncalves M.F.M."/>
            <person name="Tilleman L."/>
            <person name="Duarte A.S."/>
            <person name="Jorrin-Novo J.V."/>
            <person name="Van De Peer Y."/>
            <person name="Deforce D."/>
            <person name="Van Nieuwerburgh F."/>
            <person name="Esteves A.C."/>
            <person name="Alves A."/>
        </authorList>
    </citation>
    <scope>NUCLEOTIDE SEQUENCE</scope>
    <source>
        <strain evidence="2">CBS 339.90</strain>
    </source>
</reference>
<protein>
    <submittedName>
        <fullName evidence="2">Uncharacterized protein</fullName>
    </submittedName>
</protein>
<proteinExistence type="predicted"/>
<accession>A0AA40D3L5</accession>
<gene>
    <name evidence="2" type="ORF">DIS24_g2636</name>
</gene>
<evidence type="ECO:0000313" key="3">
    <source>
        <dbReference type="Proteomes" id="UP001175001"/>
    </source>
</evidence>
<sequence length="419" mass="46158">MDSDYGQLGLDRENTMAAVHNGSAYNAVASASEKARAMNPLTGDQFDVALAIESLSISQPLQALAPLSIDEYFSDENLMDDHMMSEDDVEAEANPTGSRLLNVQYMPSAPKQYYQHDHKRHEDAMNFTKSPFIEVESDLTRAAEEIAIRITTELSEKAAADGGPVPQNKKHDDTKDAIISGQTGAFAVDVSFALLNATLFPYSVTLEAAFASDIHACAETMALQRILLSYSRKKLARSAVAFHDENDAVVMATAFGEVYLSEAIYTSLEALRGYYRAVQQSIESKGELIMQSLEKGEIDEKDVRKIQKVHRLCGWAEDSVDESTACVKAAWMTTGEEQENGIPACQTRMELLMTRIDWLCSSLRELETEEDDSELGDEDNSHSSCEYDVEEDDDDGMSDVEDDCPVDRLAQGVSGVHLG</sequence>